<dbReference type="AlphaFoldDB" id="A0AAE1U805"/>
<comment type="caution">
    <text evidence="1">The sequence shown here is derived from an EMBL/GenBank/DDBJ whole genome shotgun (WGS) entry which is preliminary data.</text>
</comment>
<organism evidence="1 2">
    <name type="scientific">Petrolisthes manimaculis</name>
    <dbReference type="NCBI Taxonomy" id="1843537"/>
    <lineage>
        <taxon>Eukaryota</taxon>
        <taxon>Metazoa</taxon>
        <taxon>Ecdysozoa</taxon>
        <taxon>Arthropoda</taxon>
        <taxon>Crustacea</taxon>
        <taxon>Multicrustacea</taxon>
        <taxon>Malacostraca</taxon>
        <taxon>Eumalacostraca</taxon>
        <taxon>Eucarida</taxon>
        <taxon>Decapoda</taxon>
        <taxon>Pleocyemata</taxon>
        <taxon>Anomura</taxon>
        <taxon>Galatheoidea</taxon>
        <taxon>Porcellanidae</taxon>
        <taxon>Petrolisthes</taxon>
    </lineage>
</organism>
<keyword evidence="2" id="KW-1185">Reference proteome</keyword>
<sequence>MDDVTVVTHLGRSHGWRWCGWGGQGPTGHVSQWPRPAPPRPPHTPSRVSLYTCWRNLYRMGPGGSPGASALHSTQLNSTQLNSPVSYTLQTKQHSVEVCASVPAQVRLAELLSLRITGVLNTPGCYSSHLYSLNEFGDEWKSLQSITAADMTELLPLTTLGVSVSRYSNTFTSSFLMCQD</sequence>
<evidence type="ECO:0000313" key="2">
    <source>
        <dbReference type="Proteomes" id="UP001292094"/>
    </source>
</evidence>
<proteinExistence type="predicted"/>
<dbReference type="Proteomes" id="UP001292094">
    <property type="component" value="Unassembled WGS sequence"/>
</dbReference>
<accession>A0AAE1U805</accession>
<protein>
    <submittedName>
        <fullName evidence="1">Uncharacterized protein</fullName>
    </submittedName>
</protein>
<evidence type="ECO:0000313" key="1">
    <source>
        <dbReference type="EMBL" id="KAK4313562.1"/>
    </source>
</evidence>
<dbReference type="EMBL" id="JAWZYT010001287">
    <property type="protein sequence ID" value="KAK4313562.1"/>
    <property type="molecule type" value="Genomic_DNA"/>
</dbReference>
<name>A0AAE1U805_9EUCA</name>
<gene>
    <name evidence="1" type="ORF">Pmani_015094</name>
</gene>
<reference evidence="1" key="1">
    <citation type="submission" date="2023-11" db="EMBL/GenBank/DDBJ databases">
        <title>Genome assemblies of two species of porcelain crab, Petrolisthes cinctipes and Petrolisthes manimaculis (Anomura: Porcellanidae).</title>
        <authorList>
            <person name="Angst P."/>
        </authorList>
    </citation>
    <scope>NUCLEOTIDE SEQUENCE</scope>
    <source>
        <strain evidence="1">PB745_02</strain>
        <tissue evidence="1">Gill</tissue>
    </source>
</reference>